<comment type="caution">
    <text evidence="8">The sequence shown here is derived from an EMBL/GenBank/DDBJ whole genome shotgun (WGS) entry which is preliminary data.</text>
</comment>
<dbReference type="PANTHER" id="PTHR10502:SF102">
    <property type="entry name" value="ANNEXIN B11"/>
    <property type="match status" value="1"/>
</dbReference>
<name>A0AAW0B5G8_9AGAR</name>
<gene>
    <name evidence="8" type="ORF">VNI00_017382</name>
</gene>
<dbReference type="InterPro" id="IPR037104">
    <property type="entry name" value="Annexin_sf"/>
</dbReference>
<feature type="compositionally biased region" description="Pro residues" evidence="7">
    <location>
        <begin position="29"/>
        <end position="43"/>
    </location>
</feature>
<accession>A0AAW0B5G8</accession>
<sequence>MSYYQPQYPGQQPQYGYPNQPPQSGYGYQPPPGPPPSGPPPIPVHSHPGSQNPYQQQPYYPPPPGPPPGHRPGYNPSYITPPGPPNAYHQPPAFPPPNSPMNQSYAPPPMPPPGRSPPISYYLNAPVPTPDMQNPHQPAPPVPGYDPTNDYEAIRKATKGFGTKESLLISTLAPLDSMKMAALSDAFKARSGKDLPSVIESETSGHFRDVLRGIVLGPLWYDVELAQQALSGFGTNETLLTEVIADRTPSDINLLSVAYQLRFHKTLEAAIKGDLSFKTERLYTMMLTNNRPPDNMPVDYNLVEADVQTLFKAGQDKIGTDEIAFCEVIVNRSRPHLAAICEAYPKKHKKTLTKVIKSEFSGHMRFTLLYIVNGAKPRPRHGITSQNASLWRDAKLLEASMKGFGTKDKELGWRKHNEEDIDPHLTTLLRLGRELSPDDRIFVLDHLRNTQNEDLRLKCSSLCAPIRKLLPELLSTILILAVEPSFNVHHSVLNTISLHQPSAVYLSIGVKYVFPHPNYGPT</sequence>
<evidence type="ECO:0000256" key="5">
    <source>
        <dbReference type="ARBA" id="ARBA00023302"/>
    </source>
</evidence>
<dbReference type="PRINTS" id="PR00196">
    <property type="entry name" value="ANNEXIN"/>
</dbReference>
<feature type="compositionally biased region" description="Pro residues" evidence="7">
    <location>
        <begin position="106"/>
        <end position="116"/>
    </location>
</feature>
<evidence type="ECO:0000256" key="3">
    <source>
        <dbReference type="ARBA" id="ARBA00022837"/>
    </source>
</evidence>
<feature type="compositionally biased region" description="Pro residues" evidence="7">
    <location>
        <begin position="59"/>
        <end position="70"/>
    </location>
</feature>
<evidence type="ECO:0000256" key="2">
    <source>
        <dbReference type="ARBA" id="ARBA00022737"/>
    </source>
</evidence>
<evidence type="ECO:0000313" key="8">
    <source>
        <dbReference type="EMBL" id="KAK7021390.1"/>
    </source>
</evidence>
<comment type="domain">
    <text evidence="6">A pair of annexin repeats may form one binding site for calcium and phospholipid.</text>
</comment>
<keyword evidence="2 6" id="KW-0677">Repeat</keyword>
<dbReference type="GO" id="GO:0005737">
    <property type="term" value="C:cytoplasm"/>
    <property type="evidence" value="ECO:0007669"/>
    <property type="project" value="TreeGrafter"/>
</dbReference>
<organism evidence="8 9">
    <name type="scientific">Paramarasmius palmivorus</name>
    <dbReference type="NCBI Taxonomy" id="297713"/>
    <lineage>
        <taxon>Eukaryota</taxon>
        <taxon>Fungi</taxon>
        <taxon>Dikarya</taxon>
        <taxon>Basidiomycota</taxon>
        <taxon>Agaricomycotina</taxon>
        <taxon>Agaricomycetes</taxon>
        <taxon>Agaricomycetidae</taxon>
        <taxon>Agaricales</taxon>
        <taxon>Marasmiineae</taxon>
        <taxon>Marasmiaceae</taxon>
        <taxon>Paramarasmius</taxon>
    </lineage>
</organism>
<evidence type="ECO:0000256" key="4">
    <source>
        <dbReference type="ARBA" id="ARBA00023216"/>
    </source>
</evidence>
<dbReference type="PANTHER" id="PTHR10502">
    <property type="entry name" value="ANNEXIN"/>
    <property type="match status" value="1"/>
</dbReference>
<dbReference type="InterPro" id="IPR018252">
    <property type="entry name" value="Annexin_repeat_CS"/>
</dbReference>
<dbReference type="InterPro" id="IPR001464">
    <property type="entry name" value="Annexin"/>
</dbReference>
<feature type="compositionally biased region" description="Low complexity" evidence="7">
    <location>
        <begin position="48"/>
        <end position="58"/>
    </location>
</feature>
<dbReference type="SMART" id="SM00335">
    <property type="entry name" value="ANX"/>
    <property type="match status" value="3"/>
</dbReference>
<keyword evidence="4 6" id="KW-0041">Annexin</keyword>
<dbReference type="GO" id="GO:0012506">
    <property type="term" value="C:vesicle membrane"/>
    <property type="evidence" value="ECO:0007669"/>
    <property type="project" value="TreeGrafter"/>
</dbReference>
<evidence type="ECO:0000256" key="6">
    <source>
        <dbReference type="RuleBase" id="RU003540"/>
    </source>
</evidence>
<proteinExistence type="inferred from homology"/>
<feature type="region of interest" description="Disordered" evidence="7">
    <location>
        <begin position="1"/>
        <end position="118"/>
    </location>
</feature>
<reference evidence="8 9" key="1">
    <citation type="submission" date="2024-01" db="EMBL/GenBank/DDBJ databases">
        <title>A draft genome for a cacao thread blight-causing isolate of Paramarasmius palmivorus.</title>
        <authorList>
            <person name="Baruah I.K."/>
            <person name="Bukari Y."/>
            <person name="Amoako-Attah I."/>
            <person name="Meinhardt L.W."/>
            <person name="Bailey B.A."/>
            <person name="Cohen S.P."/>
        </authorList>
    </citation>
    <scope>NUCLEOTIDE SEQUENCE [LARGE SCALE GENOMIC DNA]</scope>
    <source>
        <strain evidence="8 9">GH-12</strain>
    </source>
</reference>
<dbReference type="SUPFAM" id="SSF47874">
    <property type="entry name" value="Annexin"/>
    <property type="match status" value="1"/>
</dbReference>
<dbReference type="GO" id="GO:0005634">
    <property type="term" value="C:nucleus"/>
    <property type="evidence" value="ECO:0007669"/>
    <property type="project" value="TreeGrafter"/>
</dbReference>
<keyword evidence="9" id="KW-1185">Reference proteome</keyword>
<keyword evidence="5 6" id="KW-0111">Calcium/phospholipid-binding</keyword>
<evidence type="ECO:0000256" key="1">
    <source>
        <dbReference type="ARBA" id="ARBA00007831"/>
    </source>
</evidence>
<keyword evidence="3 6" id="KW-0106">Calcium</keyword>
<dbReference type="GO" id="GO:0005544">
    <property type="term" value="F:calcium-dependent phospholipid binding"/>
    <property type="evidence" value="ECO:0007669"/>
    <property type="project" value="UniProtKB-KW"/>
</dbReference>
<dbReference type="GO" id="GO:0001786">
    <property type="term" value="F:phosphatidylserine binding"/>
    <property type="evidence" value="ECO:0007669"/>
    <property type="project" value="TreeGrafter"/>
</dbReference>
<dbReference type="FunFam" id="1.10.220.10:FF:000002">
    <property type="entry name" value="Annexin"/>
    <property type="match status" value="1"/>
</dbReference>
<dbReference type="Pfam" id="PF00191">
    <property type="entry name" value="Annexin"/>
    <property type="match status" value="3"/>
</dbReference>
<dbReference type="InterPro" id="IPR018502">
    <property type="entry name" value="Annexin_repeat"/>
</dbReference>
<dbReference type="Gene3D" id="1.10.220.10">
    <property type="entry name" value="Annexin"/>
    <property type="match status" value="3"/>
</dbReference>
<evidence type="ECO:0000313" key="9">
    <source>
        <dbReference type="Proteomes" id="UP001383192"/>
    </source>
</evidence>
<feature type="compositionally biased region" description="Low complexity" evidence="7">
    <location>
        <begin position="1"/>
        <end position="28"/>
    </location>
</feature>
<dbReference type="EMBL" id="JAYKXP010000170">
    <property type="protein sequence ID" value="KAK7021390.1"/>
    <property type="molecule type" value="Genomic_DNA"/>
</dbReference>
<evidence type="ECO:0000256" key="7">
    <source>
        <dbReference type="SAM" id="MobiDB-lite"/>
    </source>
</evidence>
<dbReference type="GO" id="GO:0005886">
    <property type="term" value="C:plasma membrane"/>
    <property type="evidence" value="ECO:0007669"/>
    <property type="project" value="TreeGrafter"/>
</dbReference>
<dbReference type="PROSITE" id="PS00223">
    <property type="entry name" value="ANNEXIN_1"/>
    <property type="match status" value="1"/>
</dbReference>
<protein>
    <recommendedName>
        <fullName evidence="6">Annexin</fullName>
    </recommendedName>
</protein>
<dbReference type="AlphaFoldDB" id="A0AAW0B5G8"/>
<dbReference type="Proteomes" id="UP001383192">
    <property type="component" value="Unassembled WGS sequence"/>
</dbReference>
<dbReference type="GO" id="GO:0005509">
    <property type="term" value="F:calcium ion binding"/>
    <property type="evidence" value="ECO:0007669"/>
    <property type="project" value="InterPro"/>
</dbReference>
<dbReference type="PROSITE" id="PS51897">
    <property type="entry name" value="ANNEXIN_2"/>
    <property type="match status" value="3"/>
</dbReference>
<comment type="similarity">
    <text evidence="1 6">Belongs to the annexin family.</text>
</comment>